<keyword evidence="2" id="KW-0158">Chromosome</keyword>
<keyword evidence="4" id="KW-0137">Centromere</keyword>
<feature type="region of interest" description="Disordered" evidence="5">
    <location>
        <begin position="441"/>
        <end position="467"/>
    </location>
</feature>
<sequence>ELSLISHVHIFLASRMFEAHMQSYKGHDPLGEWESYIRWVEKNFPENKKYLTTLLENLMKEFLDKKRYHNDPRFINYCLKFAEYNNDCHQFFEFLYNHGIGTLSSPLYIAWAGHLESQGKLQHASAVFRRGIQNQAEPSELLQQQYRLFQTRLTKTHLPAQAGTSEPLRNSQILNQMMTSKSNPGNNAACISKNQGSELSGVVSSACDKESNMEQRVIMISKSGYSVPPSLAAKADVQQVVMYCKEKLIRGDSEFSFEELRAQKYNQRRKHEQWVNEDRHYMKKKEANAFEEQLLKQKLDELHKKLHQVAEPSPENRTAFQESSEVNPAHVGPSVGSQKELRAPSLPAVSQQTSENVGEKPREATPGVPLMANAGTVALASPSVSQSVAPPVPLTAQPVTDSVFAAATKAARCVNKSTHELKPQSGAEIKEGCETHKAVNTSSFHTTPNTSLGTVQATPSKVQPSPTVHTKEALGKVFCLKALPQPKSKPTGARTFGERSVSRLPSKPKEVPHAEEFSDDSTVWGIRCNKTLAPSPKSPGDFTSAAQLASTPFHKLVVDSVHAVEDKENVVAKQCTRVVTLDSCQENMVEPLKDRKLSLIREKSPEPAFPTDGSAASLLRLSQPVASDVLTSEAERGLKACKLTDIDLAVAEDPADASTGLQAERIQTSSLGNVNAPNSTVENPWDDKLILRLLSGLSKPVSSYPNTFEWQCKLPAIKPKTELQLGSLLVYVDHLLGEGAFAQVYEVTHGDVNDTKNKQKFVLKVQKPANPWEFYIGTQLMERLKPSVQHMFIKFYSAHFFQNGSVLVGDLYSYGTLLDSEDDDLFAGLALIDLGQSIDMKLFPKGTVFTAKCETSGFQCIEMLSNKPWNYQIDYFGVAATVYCMLFGTYMKVKNEGGVWKPEGLFRRLPHLDTWNEFFHIMLNIPDCHHLPSLDLLRQKLKNIFQQHYTNKIKTLRNRLIVLLLEYKRSRK</sequence>
<dbReference type="FunFam" id="1.25.40.430:FF:000001">
    <property type="entry name" value="Mitotic checkpoint serine/threonine-protein kinase BUB1"/>
    <property type="match status" value="1"/>
</dbReference>
<evidence type="ECO:0000256" key="4">
    <source>
        <dbReference type="ARBA" id="ARBA00023328"/>
    </source>
</evidence>
<dbReference type="Gene3D" id="1.10.510.10">
    <property type="entry name" value="Transferase(Phosphotransferase) domain 1"/>
    <property type="match status" value="2"/>
</dbReference>
<feature type="region of interest" description="Disordered" evidence="5">
    <location>
        <begin position="309"/>
        <end position="366"/>
    </location>
</feature>
<proteinExistence type="predicted"/>
<dbReference type="PROSITE" id="PS51489">
    <property type="entry name" value="BUB1_N"/>
    <property type="match status" value="1"/>
</dbReference>
<evidence type="ECO:0000256" key="2">
    <source>
        <dbReference type="ARBA" id="ARBA00022454"/>
    </source>
</evidence>
<accession>A0A7J7FDJ7</accession>
<dbReference type="PANTHER" id="PTHR14030">
    <property type="entry name" value="MITOTIC CHECKPOINT SERINE/THREONINE-PROTEIN KINASE BUB1"/>
    <property type="match status" value="1"/>
</dbReference>
<dbReference type="GO" id="GO:0005634">
    <property type="term" value="C:nucleus"/>
    <property type="evidence" value="ECO:0007669"/>
    <property type="project" value="TreeGrafter"/>
</dbReference>
<dbReference type="Gene3D" id="1.25.40.430">
    <property type="match status" value="1"/>
</dbReference>
<feature type="compositionally biased region" description="Basic and acidic residues" evidence="5">
    <location>
        <begin position="496"/>
        <end position="516"/>
    </location>
</feature>
<dbReference type="InterPro" id="IPR011009">
    <property type="entry name" value="Kinase-like_dom_sf"/>
</dbReference>
<gene>
    <name evidence="7" type="ORF">HPG69_011259</name>
</gene>
<dbReference type="InterPro" id="IPR015661">
    <property type="entry name" value="Bub1/Mad3"/>
</dbReference>
<dbReference type="InterPro" id="IPR000719">
    <property type="entry name" value="Prot_kinase_dom"/>
</dbReference>
<comment type="caution">
    <text evidence="7">The sequence shown here is derived from an EMBL/GenBank/DDBJ whole genome shotgun (WGS) entry which is preliminary data.</text>
</comment>
<dbReference type="AlphaFoldDB" id="A0A7J7FDJ7"/>
<evidence type="ECO:0000256" key="1">
    <source>
        <dbReference type="ARBA" id="ARBA00004629"/>
    </source>
</evidence>
<dbReference type="Gene3D" id="6.10.130.20">
    <property type="match status" value="1"/>
</dbReference>
<dbReference type="EMBL" id="JACDTQ010000773">
    <property type="protein sequence ID" value="KAF5926133.1"/>
    <property type="molecule type" value="Genomic_DNA"/>
</dbReference>
<keyword evidence="8" id="KW-1185">Reference proteome</keyword>
<name>A0A7J7FDJ7_DICBM</name>
<feature type="region of interest" description="Disordered" evidence="5">
    <location>
        <begin position="486"/>
        <end position="518"/>
    </location>
</feature>
<protein>
    <recommendedName>
        <fullName evidence="6">BUB1 N-terminal domain-containing protein</fullName>
    </recommendedName>
</protein>
<evidence type="ECO:0000313" key="7">
    <source>
        <dbReference type="EMBL" id="KAF5926133.1"/>
    </source>
</evidence>
<dbReference type="SUPFAM" id="SSF56112">
    <property type="entry name" value="Protein kinase-like (PK-like)"/>
    <property type="match status" value="1"/>
</dbReference>
<dbReference type="GO" id="GO:0005524">
    <property type="term" value="F:ATP binding"/>
    <property type="evidence" value="ECO:0007669"/>
    <property type="project" value="InterPro"/>
</dbReference>
<dbReference type="PANTHER" id="PTHR14030:SF26">
    <property type="entry name" value="MITOTIC CHECKPOINT SERINE_THREONINE-PROTEIN KINASE BUB1"/>
    <property type="match status" value="1"/>
</dbReference>
<evidence type="ECO:0000256" key="5">
    <source>
        <dbReference type="SAM" id="MobiDB-lite"/>
    </source>
</evidence>
<dbReference type="Proteomes" id="UP000551758">
    <property type="component" value="Unassembled WGS sequence"/>
</dbReference>
<evidence type="ECO:0000259" key="6">
    <source>
        <dbReference type="PROSITE" id="PS51489"/>
    </source>
</evidence>
<comment type="subcellular location">
    <subcellularLocation>
        <location evidence="1">Chromosome</location>
        <location evidence="1">Centromere</location>
        <location evidence="1">Kinetochore</location>
    </subcellularLocation>
</comment>
<feature type="domain" description="BUB1 N-terminal" evidence="6">
    <location>
        <begin position="17"/>
        <end position="171"/>
    </location>
</feature>
<dbReference type="SMART" id="SM00220">
    <property type="entry name" value="S_TKc"/>
    <property type="match status" value="1"/>
</dbReference>
<evidence type="ECO:0000256" key="3">
    <source>
        <dbReference type="ARBA" id="ARBA00022838"/>
    </source>
</evidence>
<dbReference type="GO" id="GO:0007094">
    <property type="term" value="P:mitotic spindle assembly checkpoint signaling"/>
    <property type="evidence" value="ECO:0007669"/>
    <property type="project" value="InterPro"/>
</dbReference>
<feature type="non-terminal residue" evidence="7">
    <location>
        <position position="1"/>
    </location>
</feature>
<dbReference type="InterPro" id="IPR013212">
    <property type="entry name" value="Mad3/Bub1_I"/>
</dbReference>
<keyword evidence="3" id="KW-0995">Kinetochore</keyword>
<evidence type="ECO:0000313" key="8">
    <source>
        <dbReference type="Proteomes" id="UP000551758"/>
    </source>
</evidence>
<organism evidence="7 8">
    <name type="scientific">Diceros bicornis minor</name>
    <name type="common">South-central black rhinoceros</name>
    <dbReference type="NCBI Taxonomy" id="77932"/>
    <lineage>
        <taxon>Eukaryota</taxon>
        <taxon>Metazoa</taxon>
        <taxon>Chordata</taxon>
        <taxon>Craniata</taxon>
        <taxon>Vertebrata</taxon>
        <taxon>Euteleostomi</taxon>
        <taxon>Mammalia</taxon>
        <taxon>Eutheria</taxon>
        <taxon>Laurasiatheria</taxon>
        <taxon>Perissodactyla</taxon>
        <taxon>Rhinocerotidae</taxon>
        <taxon>Diceros</taxon>
    </lineage>
</organism>
<dbReference type="SMART" id="SM00777">
    <property type="entry name" value="Mad3_BUB1_I"/>
    <property type="match status" value="1"/>
</dbReference>
<dbReference type="GO" id="GO:0004672">
    <property type="term" value="F:protein kinase activity"/>
    <property type="evidence" value="ECO:0007669"/>
    <property type="project" value="InterPro"/>
</dbReference>
<dbReference type="Pfam" id="PF08311">
    <property type="entry name" value="Mad3_BUB1_I"/>
    <property type="match status" value="1"/>
</dbReference>
<dbReference type="GO" id="GO:0051754">
    <property type="term" value="P:meiotic sister chromatid cohesion, centromeric"/>
    <property type="evidence" value="ECO:0007669"/>
    <property type="project" value="TreeGrafter"/>
</dbReference>
<dbReference type="GO" id="GO:0000776">
    <property type="term" value="C:kinetochore"/>
    <property type="evidence" value="ECO:0007669"/>
    <property type="project" value="UniProtKB-KW"/>
</dbReference>
<feature type="compositionally biased region" description="Polar residues" evidence="5">
    <location>
        <begin position="315"/>
        <end position="326"/>
    </location>
</feature>
<reference evidence="7 8" key="1">
    <citation type="journal article" date="2020" name="Mol. Biol. Evol.">
        <title>Interspecific Gene Flow and the Evolution of Specialization in Black and White Rhinoceros.</title>
        <authorList>
            <person name="Moodley Y."/>
            <person name="Westbury M.V."/>
            <person name="Russo I.M."/>
            <person name="Gopalakrishnan S."/>
            <person name="Rakotoarivelo A."/>
            <person name="Olsen R.A."/>
            <person name="Prost S."/>
            <person name="Tunstall T."/>
            <person name="Ryder O.A."/>
            <person name="Dalen L."/>
            <person name="Bruford M.W."/>
        </authorList>
    </citation>
    <scope>NUCLEOTIDE SEQUENCE [LARGE SCALE GENOMIC DNA]</scope>
    <source>
        <strain evidence="7">SBR-YM</strain>
        <tissue evidence="7">Skin</tissue>
    </source>
</reference>